<accession>A0ABR8Y7G2</accession>
<evidence type="ECO:0000313" key="2">
    <source>
        <dbReference type="EMBL" id="MBD8039969.1"/>
    </source>
</evidence>
<reference evidence="2 3" key="1">
    <citation type="submission" date="2020-08" db="EMBL/GenBank/DDBJ databases">
        <title>A Genomic Blueprint of the Chicken Gut Microbiome.</title>
        <authorList>
            <person name="Gilroy R."/>
            <person name="Ravi A."/>
            <person name="Getino M."/>
            <person name="Pursley I."/>
            <person name="Horton D.L."/>
            <person name="Alikhan N.-F."/>
            <person name="Baker D."/>
            <person name="Gharbi K."/>
            <person name="Hall N."/>
            <person name="Watson M."/>
            <person name="Adriaenssens E.M."/>
            <person name="Foster-Nyarko E."/>
            <person name="Jarju S."/>
            <person name="Secka A."/>
            <person name="Antonio M."/>
            <person name="Oren A."/>
            <person name="Chaudhuri R."/>
            <person name="La Ragione R.M."/>
            <person name="Hildebrand F."/>
            <person name="Pallen M.J."/>
        </authorList>
    </citation>
    <scope>NUCLEOTIDE SEQUENCE [LARGE SCALE GENOMIC DNA]</scope>
    <source>
        <strain evidence="2 3">Sa1CVN1</strain>
    </source>
</reference>
<dbReference type="EMBL" id="JACSPP010000012">
    <property type="protein sequence ID" value="MBD8039969.1"/>
    <property type="molecule type" value="Genomic_DNA"/>
</dbReference>
<feature type="signal peptide" evidence="1">
    <location>
        <begin position="1"/>
        <end position="22"/>
    </location>
</feature>
<dbReference type="Proteomes" id="UP000620874">
    <property type="component" value="Unassembled WGS sequence"/>
</dbReference>
<dbReference type="PANTHER" id="PTHR37841">
    <property type="entry name" value="GLR2918 PROTEIN"/>
    <property type="match status" value="1"/>
</dbReference>
<dbReference type="RefSeq" id="WP_087248491.1">
    <property type="nucleotide sequence ID" value="NZ_JACSPP010000012.1"/>
</dbReference>
<keyword evidence="1" id="KW-0732">Signal</keyword>
<dbReference type="InterPro" id="IPR032774">
    <property type="entry name" value="WG_beta_rep"/>
</dbReference>
<keyword evidence="3" id="KW-1185">Reference proteome</keyword>
<evidence type="ECO:0000256" key="1">
    <source>
        <dbReference type="SAM" id="SignalP"/>
    </source>
</evidence>
<sequence>MKMNKKMLAWVIMACLSLSVQAQIAKWLVRPNYDFIEMMDYGLLKVASNGKIGLLNKEGKEILPLEFDSITAFKEERALLFKYGKLYGITDPYGQIFSIEGKEYKLPDGVNRFYSGLLLVRQNNQYFYLNTEGIQVFGPFAEAYPFFDGHALVKSYADYPKNPNETYCDFINTEGIPFVLQDEDKKDISFMSSFHNGRAIIAIKKKFYTIDSETYELTPISIDSTFNKKSLVVSPAKEIPIIKGDEGYLVGAKNGKFIFDQFMRLKYMELLGNEPVISEFPLESERTYTSVFKKLSKDNRYGLVFKGKELLPPQFDEILHLEDDLAIVKSDGKCGVITVDSDNNFLFKLNNNENIGFNHQYYDAKLTTLMPPYIKCTSATVASHSEDCEIQIESRTENENVEGNTLTYNCRLSIPKDLTDTLTAHDYFYSLRYDGLLSVPHKVTISEWYVKYYEVNLSNTNFSISSANDTISVEFDLIKTDVARNDESNYFKNVEVVASNFSEQPILNKITENHYIFQLFGIDQERINFSVRITEIGCPTIEYPFEMVFVKPKPRERNKKTTVTITPIQKKTTPVAKEIILLD</sequence>
<organism evidence="2 3">
    <name type="scientific">Phocaeicola intestinalis</name>
    <dbReference type="NCBI Taxonomy" id="2762212"/>
    <lineage>
        <taxon>Bacteria</taxon>
        <taxon>Pseudomonadati</taxon>
        <taxon>Bacteroidota</taxon>
        <taxon>Bacteroidia</taxon>
        <taxon>Bacteroidales</taxon>
        <taxon>Bacteroidaceae</taxon>
        <taxon>Phocaeicola</taxon>
    </lineage>
</organism>
<gene>
    <name evidence="2" type="ORF">H9625_05825</name>
</gene>
<comment type="caution">
    <text evidence="2">The sequence shown here is derived from an EMBL/GenBank/DDBJ whole genome shotgun (WGS) entry which is preliminary data.</text>
</comment>
<feature type="chain" id="PRO_5045523158" evidence="1">
    <location>
        <begin position="23"/>
        <end position="583"/>
    </location>
</feature>
<evidence type="ECO:0000313" key="3">
    <source>
        <dbReference type="Proteomes" id="UP000620874"/>
    </source>
</evidence>
<dbReference type="PANTHER" id="PTHR37841:SF1">
    <property type="entry name" value="DUF3298 DOMAIN-CONTAINING PROTEIN"/>
    <property type="match status" value="1"/>
</dbReference>
<name>A0ABR8Y7G2_9BACT</name>
<dbReference type="Pfam" id="PF14903">
    <property type="entry name" value="WG_beta_rep"/>
    <property type="match status" value="2"/>
</dbReference>
<protein>
    <submittedName>
        <fullName evidence="2">WG repeat-containing protein</fullName>
    </submittedName>
</protein>
<proteinExistence type="predicted"/>